<keyword evidence="2" id="KW-0808">Transferase</keyword>
<dbReference type="InterPro" id="IPR000719">
    <property type="entry name" value="Prot_kinase_dom"/>
</dbReference>
<dbReference type="PANTHER" id="PTHR11909">
    <property type="entry name" value="CASEIN KINASE-RELATED"/>
    <property type="match status" value="1"/>
</dbReference>
<proteinExistence type="predicted"/>
<dbReference type="GO" id="GO:0005524">
    <property type="term" value="F:ATP binding"/>
    <property type="evidence" value="ECO:0007669"/>
    <property type="project" value="InterPro"/>
</dbReference>
<dbReference type="EMBL" id="JANBVO010000082">
    <property type="protein sequence ID" value="KAJ9130643.1"/>
    <property type="molecule type" value="Genomic_DNA"/>
</dbReference>
<gene>
    <name evidence="2" type="ORF">NKR23_g12097</name>
</gene>
<name>A0AA38VB25_9PEZI</name>
<accession>A0AA38VB25</accession>
<dbReference type="SMART" id="SM00220">
    <property type="entry name" value="S_TKc"/>
    <property type="match status" value="1"/>
</dbReference>
<comment type="caution">
    <text evidence="2">The sequence shown here is derived from an EMBL/GenBank/DDBJ whole genome shotgun (WGS) entry which is preliminary data.</text>
</comment>
<evidence type="ECO:0000259" key="1">
    <source>
        <dbReference type="PROSITE" id="PS50011"/>
    </source>
</evidence>
<dbReference type="InterPro" id="IPR050235">
    <property type="entry name" value="CK1_Ser-Thr_kinase"/>
</dbReference>
<keyword evidence="2" id="KW-0418">Kinase</keyword>
<keyword evidence="3" id="KW-1185">Reference proteome</keyword>
<evidence type="ECO:0000313" key="3">
    <source>
        <dbReference type="Proteomes" id="UP001174694"/>
    </source>
</evidence>
<reference evidence="2" key="1">
    <citation type="submission" date="2022-07" db="EMBL/GenBank/DDBJ databases">
        <title>Fungi with potential for degradation of polypropylene.</title>
        <authorList>
            <person name="Gostincar C."/>
        </authorList>
    </citation>
    <scope>NUCLEOTIDE SEQUENCE</scope>
    <source>
        <strain evidence="2">EXF-13308</strain>
    </source>
</reference>
<evidence type="ECO:0000313" key="2">
    <source>
        <dbReference type="EMBL" id="KAJ9130643.1"/>
    </source>
</evidence>
<dbReference type="Pfam" id="PF00069">
    <property type="entry name" value="Pkinase"/>
    <property type="match status" value="1"/>
</dbReference>
<dbReference type="GO" id="GO:0004672">
    <property type="term" value="F:protein kinase activity"/>
    <property type="evidence" value="ECO:0007669"/>
    <property type="project" value="InterPro"/>
</dbReference>
<feature type="domain" description="Protein kinase" evidence="1">
    <location>
        <begin position="12"/>
        <end position="278"/>
    </location>
</feature>
<dbReference type="PROSITE" id="PS50011">
    <property type="entry name" value="PROTEIN_KINASE_DOM"/>
    <property type="match status" value="1"/>
</dbReference>
<dbReference type="Gene3D" id="1.10.510.10">
    <property type="entry name" value="Transferase(Phosphotransferase) domain 1"/>
    <property type="match status" value="1"/>
</dbReference>
<sequence length="461" mass="52866">MALEGLRLNGEFRMDRKVRSGDFGFDTWIGTSLITNEEVIIKCGKEDNDGLLAHEIKIYEELAGGIGVPSVHWFGLDNGHLFMVRDGPYFNLENYFNGVGRKFTLKTVLFLADQILSRIEYIHSKHIVHGEIKPGNFMMATDKLTVYITGFGLGRKFWDSKADKHKPFKTGRDFTGTLRFASIHRHEGVVPSRRNDIEEVFYTLIYFLCGSLPWQGIEATTKEERRERVFGMKKNIPTSELCAGLPEEVADGLDYARSLGFDERPDYDRLRTAFRKLFVEEGFQHDFSLDWRVQTYDTGLAADIKESLSHIQRAEDYCIKIHSHTEVVSDPKLWLGAFELHQTLMRRYIDFFRASQHPDASNDLRQLPSGLNMPERTWERGILGFLKLKDSQPLIWPFLRSYVMFAHAMLAELHETVPAYENEWSKYLGELDSYRGEFERGAGHDGVDALAIAALSIDDAA</sequence>
<dbReference type="AlphaFoldDB" id="A0AA38VB25"/>
<protein>
    <submittedName>
        <fullName evidence="2">Protein kinase</fullName>
    </submittedName>
</protein>
<organism evidence="2 3">
    <name type="scientific">Pleurostoma richardsiae</name>
    <dbReference type="NCBI Taxonomy" id="41990"/>
    <lineage>
        <taxon>Eukaryota</taxon>
        <taxon>Fungi</taxon>
        <taxon>Dikarya</taxon>
        <taxon>Ascomycota</taxon>
        <taxon>Pezizomycotina</taxon>
        <taxon>Sordariomycetes</taxon>
        <taxon>Sordariomycetidae</taxon>
        <taxon>Calosphaeriales</taxon>
        <taxon>Pleurostomataceae</taxon>
        <taxon>Pleurostoma</taxon>
    </lineage>
</organism>
<dbReference type="InterPro" id="IPR011009">
    <property type="entry name" value="Kinase-like_dom_sf"/>
</dbReference>
<dbReference type="SUPFAM" id="SSF56112">
    <property type="entry name" value="Protein kinase-like (PK-like)"/>
    <property type="match status" value="1"/>
</dbReference>
<dbReference type="Proteomes" id="UP001174694">
    <property type="component" value="Unassembled WGS sequence"/>
</dbReference>
<dbReference type="CDD" id="cd14016">
    <property type="entry name" value="STKc_CK1"/>
    <property type="match status" value="1"/>
</dbReference>